<dbReference type="InterPro" id="IPR000847">
    <property type="entry name" value="LysR_HTH_N"/>
</dbReference>
<reference evidence="6 7" key="1">
    <citation type="submission" date="2019-03" db="EMBL/GenBank/DDBJ databases">
        <title>Genomic Encyclopedia of Type Strains, Phase III (KMG-III): the genomes of soil and plant-associated and newly described type strains.</title>
        <authorList>
            <person name="Whitman W."/>
        </authorList>
    </citation>
    <scope>NUCLEOTIDE SEQUENCE [LARGE SCALE GENOMIC DNA]</scope>
    <source>
        <strain evidence="6 7">CECT 7972</strain>
    </source>
</reference>
<dbReference type="InterPro" id="IPR036388">
    <property type="entry name" value="WH-like_DNA-bd_sf"/>
</dbReference>
<keyword evidence="2" id="KW-0805">Transcription regulation</keyword>
<evidence type="ECO:0000256" key="4">
    <source>
        <dbReference type="ARBA" id="ARBA00023163"/>
    </source>
</evidence>
<dbReference type="Pfam" id="PF00126">
    <property type="entry name" value="HTH_1"/>
    <property type="match status" value="1"/>
</dbReference>
<dbReference type="PROSITE" id="PS50931">
    <property type="entry name" value="HTH_LYSR"/>
    <property type="match status" value="1"/>
</dbReference>
<proteinExistence type="inferred from homology"/>
<dbReference type="Pfam" id="PF03466">
    <property type="entry name" value="LysR_substrate"/>
    <property type="match status" value="1"/>
</dbReference>
<keyword evidence="7" id="KW-1185">Reference proteome</keyword>
<dbReference type="PRINTS" id="PR00039">
    <property type="entry name" value="HTHLYSR"/>
</dbReference>
<dbReference type="InterPro" id="IPR036390">
    <property type="entry name" value="WH_DNA-bd_sf"/>
</dbReference>
<name>A0A4R6ZKR0_9LIST</name>
<dbReference type="Gene3D" id="3.40.190.290">
    <property type="match status" value="1"/>
</dbReference>
<dbReference type="RefSeq" id="WP_133620680.1">
    <property type="nucleotide sequence ID" value="NZ_JAASUO010000005.1"/>
</dbReference>
<comment type="similarity">
    <text evidence="1">Belongs to the LysR transcriptional regulatory family.</text>
</comment>
<dbReference type="PANTHER" id="PTHR30126:SF39">
    <property type="entry name" value="HTH-TYPE TRANSCRIPTIONAL REGULATOR CYSL"/>
    <property type="match status" value="1"/>
</dbReference>
<dbReference type="GO" id="GO:0000976">
    <property type="term" value="F:transcription cis-regulatory region binding"/>
    <property type="evidence" value="ECO:0007669"/>
    <property type="project" value="TreeGrafter"/>
</dbReference>
<evidence type="ECO:0000256" key="2">
    <source>
        <dbReference type="ARBA" id="ARBA00023015"/>
    </source>
</evidence>
<dbReference type="Gene3D" id="1.10.10.10">
    <property type="entry name" value="Winged helix-like DNA-binding domain superfamily/Winged helix DNA-binding domain"/>
    <property type="match status" value="1"/>
</dbReference>
<dbReference type="STRING" id="1265846.PROCOU_07508"/>
<comment type="caution">
    <text evidence="6">The sequence shown here is derived from an EMBL/GenBank/DDBJ whole genome shotgun (WGS) entry which is preliminary data.</text>
</comment>
<evidence type="ECO:0000313" key="6">
    <source>
        <dbReference type="EMBL" id="TDR52609.1"/>
    </source>
</evidence>
<accession>A0A4R6ZKR0</accession>
<feature type="domain" description="HTH lysR-type" evidence="5">
    <location>
        <begin position="1"/>
        <end position="58"/>
    </location>
</feature>
<dbReference type="AlphaFoldDB" id="A0A4R6ZKR0"/>
<protein>
    <submittedName>
        <fullName evidence="6">DNA-binding transcriptional LysR family regulator</fullName>
    </submittedName>
</protein>
<organism evidence="6 7">
    <name type="scientific">Listeria rocourtiae</name>
    <dbReference type="NCBI Taxonomy" id="647910"/>
    <lineage>
        <taxon>Bacteria</taxon>
        <taxon>Bacillati</taxon>
        <taxon>Bacillota</taxon>
        <taxon>Bacilli</taxon>
        <taxon>Bacillales</taxon>
        <taxon>Listeriaceae</taxon>
        <taxon>Listeria</taxon>
    </lineage>
</organism>
<evidence type="ECO:0000313" key="7">
    <source>
        <dbReference type="Proteomes" id="UP000295558"/>
    </source>
</evidence>
<dbReference type="InterPro" id="IPR005119">
    <property type="entry name" value="LysR_subst-bd"/>
</dbReference>
<gene>
    <name evidence="6" type="ORF">DFP96_10746</name>
</gene>
<evidence type="ECO:0000256" key="1">
    <source>
        <dbReference type="ARBA" id="ARBA00009437"/>
    </source>
</evidence>
<dbReference type="EMBL" id="SNZK01000007">
    <property type="protein sequence ID" value="TDR52609.1"/>
    <property type="molecule type" value="Genomic_DNA"/>
</dbReference>
<keyword evidence="4" id="KW-0804">Transcription</keyword>
<evidence type="ECO:0000256" key="3">
    <source>
        <dbReference type="ARBA" id="ARBA00023125"/>
    </source>
</evidence>
<dbReference type="SUPFAM" id="SSF53850">
    <property type="entry name" value="Periplasmic binding protein-like II"/>
    <property type="match status" value="1"/>
</dbReference>
<keyword evidence="3 6" id="KW-0238">DNA-binding</keyword>
<dbReference type="PANTHER" id="PTHR30126">
    <property type="entry name" value="HTH-TYPE TRANSCRIPTIONAL REGULATOR"/>
    <property type="match status" value="1"/>
</dbReference>
<dbReference type="OrthoDB" id="9785745at2"/>
<dbReference type="SUPFAM" id="SSF46785">
    <property type="entry name" value="Winged helix' DNA-binding domain"/>
    <property type="match status" value="1"/>
</dbReference>
<dbReference type="GO" id="GO:0003700">
    <property type="term" value="F:DNA-binding transcription factor activity"/>
    <property type="evidence" value="ECO:0007669"/>
    <property type="project" value="InterPro"/>
</dbReference>
<dbReference type="Proteomes" id="UP000295558">
    <property type="component" value="Unassembled WGS sequence"/>
</dbReference>
<sequence>MFGLLKTFVAVYDAQNFTKASRHLYLSQSAVSNQISSLEKILGITLFERTKYVQVSPTIAARFFYGECKKLQNEWESTVNTLKQLEQKAYEPIVIGASETIGNTMVPKLLSKLEEEFPQHQFEFYIANSSEIVKSMQLSKTHIGLVESYDTDNTALESKIFMHDEMVVVGKGEGTWLFHSGEASMERHINQYLMRSKAKPETVIKFNTQLAILKTIEQGLGKTIISSLLDMDNYNVLNRTDIFRPLYIIFDNSDKKVNYKIKKALFSWIAVDKVEHTYA</sequence>
<evidence type="ECO:0000259" key="5">
    <source>
        <dbReference type="PROSITE" id="PS50931"/>
    </source>
</evidence>